<evidence type="ECO:0000313" key="2">
    <source>
        <dbReference type="Proteomes" id="UP000192042"/>
    </source>
</evidence>
<protein>
    <submittedName>
        <fullName evidence="1">Uncharacterized protein</fullName>
    </submittedName>
</protein>
<proteinExistence type="predicted"/>
<dbReference type="EMBL" id="LT828648">
    <property type="protein sequence ID" value="SLM49390.1"/>
    <property type="molecule type" value="Genomic_DNA"/>
</dbReference>
<name>A0A1W1I8R9_9BACT</name>
<dbReference type="AlphaFoldDB" id="A0A1W1I8R9"/>
<organism evidence="1 2">
    <name type="scientific">Nitrospira japonica</name>
    <dbReference type="NCBI Taxonomy" id="1325564"/>
    <lineage>
        <taxon>Bacteria</taxon>
        <taxon>Pseudomonadati</taxon>
        <taxon>Nitrospirota</taxon>
        <taxon>Nitrospiria</taxon>
        <taxon>Nitrospirales</taxon>
        <taxon>Nitrospiraceae</taxon>
        <taxon>Nitrospira</taxon>
    </lineage>
</organism>
<gene>
    <name evidence="1" type="ORF">NSJP_3223</name>
</gene>
<dbReference type="STRING" id="1325564.NSJP_3223"/>
<reference evidence="1 2" key="1">
    <citation type="submission" date="2017-03" db="EMBL/GenBank/DDBJ databases">
        <authorList>
            <person name="Afonso C.L."/>
            <person name="Miller P.J."/>
            <person name="Scott M.A."/>
            <person name="Spackman E."/>
            <person name="Goraichik I."/>
            <person name="Dimitrov K.M."/>
            <person name="Suarez D.L."/>
            <person name="Swayne D.E."/>
        </authorList>
    </citation>
    <scope>NUCLEOTIDE SEQUENCE [LARGE SCALE GENOMIC DNA]</scope>
    <source>
        <strain evidence="1">Genome sequencing of Nitrospira japonica strain NJ11</strain>
    </source>
</reference>
<dbReference type="Proteomes" id="UP000192042">
    <property type="component" value="Chromosome I"/>
</dbReference>
<dbReference type="KEGG" id="nja:NSJP_3223"/>
<evidence type="ECO:0000313" key="1">
    <source>
        <dbReference type="EMBL" id="SLM49390.1"/>
    </source>
</evidence>
<keyword evidence="2" id="KW-1185">Reference proteome</keyword>
<sequence length="214" mass="24133">MTRKSVILRITTPSSDRLAARSGRLAGWAACLACTAGLALLAGCVQETKPDELFQLKPESLRNRAMSIRTFDTSNELELLSASAAVLQDLGYQVEESVHEVGYFRAVKERSAREHGQDWQRVMFFFFSLGGAVIPVDLHQQLVANLVTKPLNPEGTKQQVRISFYRIVWKGDGQANRQYIPPGEQYMEMIHDPEIYQQFFAKLSKAVFLEAHDI</sequence>
<accession>A0A1W1I8R9</accession>